<keyword evidence="2" id="KW-1133">Transmembrane helix</keyword>
<keyword evidence="1" id="KW-0175">Coiled coil</keyword>
<dbReference type="Proteomes" id="UP000245206">
    <property type="component" value="Unassembled WGS sequence"/>
</dbReference>
<evidence type="ECO:0000313" key="4">
    <source>
        <dbReference type="Proteomes" id="UP000245206"/>
    </source>
</evidence>
<feature type="transmembrane region" description="Helical" evidence="2">
    <location>
        <begin position="20"/>
        <end position="43"/>
    </location>
</feature>
<evidence type="ECO:0000256" key="1">
    <source>
        <dbReference type="SAM" id="Coils"/>
    </source>
</evidence>
<organism evidence="3 4">
    <name type="scientific">Leptospira ellinghausenii</name>
    <dbReference type="NCBI Taxonomy" id="1917822"/>
    <lineage>
        <taxon>Bacteria</taxon>
        <taxon>Pseudomonadati</taxon>
        <taxon>Spirochaetota</taxon>
        <taxon>Spirochaetia</taxon>
        <taxon>Leptospirales</taxon>
        <taxon>Leptospiraceae</taxon>
        <taxon>Leptospira</taxon>
    </lineage>
</organism>
<dbReference type="RefSeq" id="WP_108961615.1">
    <property type="nucleotide sequence ID" value="NZ_BFAZ01000027.1"/>
</dbReference>
<feature type="coiled-coil region" evidence="1">
    <location>
        <begin position="130"/>
        <end position="179"/>
    </location>
</feature>
<dbReference type="EMBL" id="BFAZ01000027">
    <property type="protein sequence ID" value="GBF44655.1"/>
    <property type="molecule type" value="Genomic_DNA"/>
</dbReference>
<evidence type="ECO:0000256" key="2">
    <source>
        <dbReference type="SAM" id="Phobius"/>
    </source>
</evidence>
<proteinExistence type="predicted"/>
<name>A0A2P2DJ46_9LEPT</name>
<feature type="transmembrane region" description="Helical" evidence="2">
    <location>
        <begin position="73"/>
        <end position="95"/>
    </location>
</feature>
<sequence>MNILDEIKNSINSVIAERSVSPLFGSLILSWITWNWKILYAIFGQGEYYDFEDRIEYIEIYQSDKLNLTAYPIISALLILAIYPLASISAYWLWLKFDILKKMIRNNAERNELLTLDESVKVRIEIQKSKDLINNLITEKDKEIENLKKERDTLIANNLKVTEKNTKNKIRENENTERKISLKEKINSNKKILEALNRIFDYHKNEIPYDIMKSNVNKDSLEYLKLNKIVSEGFGGEIAFNYLGEEMYKEYLSNLLD</sequence>
<accession>A0A2P2DJ46</accession>
<evidence type="ECO:0000313" key="3">
    <source>
        <dbReference type="EMBL" id="GBF44655.1"/>
    </source>
</evidence>
<comment type="caution">
    <text evidence="3">The sequence shown here is derived from an EMBL/GenBank/DDBJ whole genome shotgun (WGS) entry which is preliminary data.</text>
</comment>
<protein>
    <submittedName>
        <fullName evidence="3">Uncharacterized protein</fullName>
    </submittedName>
</protein>
<keyword evidence="4" id="KW-1185">Reference proteome</keyword>
<gene>
    <name evidence="3" type="ORF">LPTSP2_39590</name>
</gene>
<reference evidence="4" key="1">
    <citation type="journal article" date="2019" name="Microbiol. Immunol.">
        <title>Molecular and phenotypic characterization of Leptospira johnsonii sp. nov., Leptospira ellinghausenii sp. nov. and Leptospira ryugenii sp. nov. isolated from soil and water in Japan.</title>
        <authorList>
            <person name="Masuzawa T."/>
            <person name="Saito M."/>
            <person name="Nakao R."/>
            <person name="Nikaido Y."/>
            <person name="Matsumoto M."/>
            <person name="Ogawa M."/>
            <person name="Yokoyama M."/>
            <person name="Hidaka Y."/>
            <person name="Tomita J."/>
            <person name="Sakakibara K."/>
            <person name="Suzuki K."/>
            <person name="Yasuda S."/>
            <person name="Sato H."/>
            <person name="Yamaguchi M."/>
            <person name="Yoshida S.I."/>
            <person name="Koizumi N."/>
            <person name="Kawamura Y."/>
        </authorList>
    </citation>
    <scope>NUCLEOTIDE SEQUENCE [LARGE SCALE GENOMIC DNA]</scope>
    <source>
        <strain evidence="4">E18</strain>
    </source>
</reference>
<dbReference type="AlphaFoldDB" id="A0A2P2DJ46"/>
<dbReference type="OrthoDB" id="1443905at2"/>
<keyword evidence="2" id="KW-0812">Transmembrane</keyword>
<keyword evidence="2" id="KW-0472">Membrane</keyword>